<proteinExistence type="predicted"/>
<evidence type="ECO:0000313" key="2">
    <source>
        <dbReference type="EMBL" id="KEQ58234.1"/>
    </source>
</evidence>
<feature type="transmembrane region" description="Helical" evidence="1">
    <location>
        <begin position="143"/>
        <end position="166"/>
    </location>
</feature>
<dbReference type="RefSeq" id="XP_040875257.1">
    <property type="nucleotide sequence ID" value="XM_041028916.1"/>
</dbReference>
<protein>
    <submittedName>
        <fullName evidence="2">Uncharacterized protein</fullName>
    </submittedName>
</protein>
<keyword evidence="3" id="KW-1185">Reference proteome</keyword>
<reference evidence="2 3" key="1">
    <citation type="journal article" date="2014" name="BMC Genomics">
        <title>Genome sequencing of four Aureobasidium pullulans varieties: biotechnological potential, stress tolerance, and description of new species.</title>
        <authorList>
            <person name="Gostin Ar C."/>
            <person name="Ohm R.A."/>
            <person name="Kogej T."/>
            <person name="Sonjak S."/>
            <person name="Turk M."/>
            <person name="Zajc J."/>
            <person name="Zalar P."/>
            <person name="Grube M."/>
            <person name="Sun H."/>
            <person name="Han J."/>
            <person name="Sharma A."/>
            <person name="Chiniquy J."/>
            <person name="Ngan C.Y."/>
            <person name="Lipzen A."/>
            <person name="Barry K."/>
            <person name="Grigoriev I.V."/>
            <person name="Gunde-Cimerman N."/>
        </authorList>
    </citation>
    <scope>NUCLEOTIDE SEQUENCE [LARGE SCALE GENOMIC DNA]</scope>
    <source>
        <strain evidence="2 3">CBS 110374</strain>
    </source>
</reference>
<evidence type="ECO:0000256" key="1">
    <source>
        <dbReference type="SAM" id="Phobius"/>
    </source>
</evidence>
<dbReference type="AlphaFoldDB" id="A0A074VGU2"/>
<keyword evidence="1" id="KW-0812">Transmembrane</keyword>
<accession>A0A074VGU2</accession>
<dbReference type="HOGENOM" id="CLU_052527_0_0_1"/>
<dbReference type="EMBL" id="KL584858">
    <property type="protein sequence ID" value="KEQ58234.1"/>
    <property type="molecule type" value="Genomic_DNA"/>
</dbReference>
<keyword evidence="1" id="KW-0472">Membrane</keyword>
<evidence type="ECO:0000313" key="3">
    <source>
        <dbReference type="Proteomes" id="UP000030672"/>
    </source>
</evidence>
<dbReference type="GeneID" id="63922289"/>
<keyword evidence="1" id="KW-1133">Transmembrane helix</keyword>
<feature type="transmembrane region" description="Helical" evidence="1">
    <location>
        <begin position="21"/>
        <end position="39"/>
    </location>
</feature>
<sequence length="341" mass="37940">MPPDDSVTRDELPGGAFLKRMIFRVTIMFMALTSFCLFLRSWAKLRIGKRKLVVDDYSMLTAWFFYMLLSCLALNAALLEHHNPVLTLVVADKFLLVIIDARRGDVHALNHISQDIPHAVWFNPAYLNQSAHISFYDHSAPEIVLALTELGFGISAASLACLQPLFRHFVHKMRNWIQTWFSEDLDNTTGAMRSHMGVLPHYELQGRKVVGDVSKQPRAEACEAPSPELPRQATVLRHGITDASDGPSSTRVMFLSGHKSSRSVLPVISVAEVGGQQEQHRSVRQQRKTSLAIGVLPTLPTIATEIGTDEEEFGPHQVVADTPIQAAVNIDDDDRISQLVS</sequence>
<name>A0A074VGU2_AURM1</name>
<dbReference type="Proteomes" id="UP000030672">
    <property type="component" value="Unassembled WGS sequence"/>
</dbReference>
<organism evidence="2 3">
    <name type="scientific">Aureobasidium melanogenum (strain CBS 110374)</name>
    <name type="common">Aureobasidium pullulans var. melanogenum</name>
    <dbReference type="NCBI Taxonomy" id="1043003"/>
    <lineage>
        <taxon>Eukaryota</taxon>
        <taxon>Fungi</taxon>
        <taxon>Dikarya</taxon>
        <taxon>Ascomycota</taxon>
        <taxon>Pezizomycotina</taxon>
        <taxon>Dothideomycetes</taxon>
        <taxon>Dothideomycetidae</taxon>
        <taxon>Dothideales</taxon>
        <taxon>Saccotheciaceae</taxon>
        <taxon>Aureobasidium</taxon>
    </lineage>
</organism>
<gene>
    <name evidence="2" type="ORF">M437DRAFT_88841</name>
</gene>
<feature type="transmembrane region" description="Helical" evidence="1">
    <location>
        <begin position="60"/>
        <end position="79"/>
    </location>
</feature>